<dbReference type="GeneID" id="30997935"/>
<feature type="transmembrane region" description="Helical" evidence="8">
    <location>
        <begin position="212"/>
        <end position="230"/>
    </location>
</feature>
<reference evidence="10" key="1">
    <citation type="submission" date="2016-05" db="EMBL/GenBank/DDBJ databases">
        <title>Comparative genomics of biotechnologically important yeasts.</title>
        <authorList>
            <consortium name="DOE Joint Genome Institute"/>
            <person name="Riley R."/>
            <person name="Haridas S."/>
            <person name="Wolfe K.H."/>
            <person name="Lopes M.R."/>
            <person name="Hittinger C.T."/>
            <person name="Goker M."/>
            <person name="Salamov A."/>
            <person name="Wisecaver J."/>
            <person name="Long T.M."/>
            <person name="Aerts A.L."/>
            <person name="Barry K."/>
            <person name="Choi C."/>
            <person name="Clum A."/>
            <person name="Coughlan A.Y."/>
            <person name="Deshpande S."/>
            <person name="Douglass A.P."/>
            <person name="Hanson S.J."/>
            <person name="Klenk H.-P."/>
            <person name="Labutti K."/>
            <person name="Lapidus A."/>
            <person name="Lindquist E."/>
            <person name="Lipzen A."/>
            <person name="Meier-Kolthoff J.P."/>
            <person name="Ohm R.A."/>
            <person name="Otillar R.P."/>
            <person name="Pangilinan J."/>
            <person name="Peng Y."/>
            <person name="Rokas A."/>
            <person name="Rosa C.A."/>
            <person name="Scheuner C."/>
            <person name="Sibirny A.A."/>
            <person name="Slot J.C."/>
            <person name="Stielow J.B."/>
            <person name="Sun H."/>
            <person name="Kurtzman C.P."/>
            <person name="Blackwell M."/>
            <person name="Grigoriev I.V."/>
            <person name="Jeffries T.W."/>
        </authorList>
    </citation>
    <scope>NUCLEOTIDE SEQUENCE [LARGE SCALE GENOMIC DNA]</scope>
    <source>
        <strain evidence="10">NRRL Y-1933</strain>
    </source>
</reference>
<protein>
    <submittedName>
        <fullName evidence="9">Phosphatidylinositol N-acetylglucosaminyltransferase</fullName>
    </submittedName>
</protein>
<evidence type="ECO:0000256" key="3">
    <source>
        <dbReference type="ARBA" id="ARBA00008321"/>
    </source>
</evidence>
<dbReference type="GO" id="GO:0016757">
    <property type="term" value="F:glycosyltransferase activity"/>
    <property type="evidence" value="ECO:0007669"/>
    <property type="project" value="UniProtKB-KW"/>
</dbReference>
<keyword evidence="5 8" id="KW-0812">Transmembrane</keyword>
<proteinExistence type="inferred from homology"/>
<evidence type="ECO:0000256" key="2">
    <source>
        <dbReference type="ARBA" id="ARBA00004687"/>
    </source>
</evidence>
<dbReference type="AlphaFoldDB" id="A0A1E4RSB6"/>
<dbReference type="RefSeq" id="XP_020079032.1">
    <property type="nucleotide sequence ID" value="XM_020223386.1"/>
</dbReference>
<organism evidence="9 10">
    <name type="scientific">Hyphopichia burtonii NRRL Y-1933</name>
    <dbReference type="NCBI Taxonomy" id="984485"/>
    <lineage>
        <taxon>Eukaryota</taxon>
        <taxon>Fungi</taxon>
        <taxon>Dikarya</taxon>
        <taxon>Ascomycota</taxon>
        <taxon>Saccharomycotina</taxon>
        <taxon>Pichiomycetes</taxon>
        <taxon>Debaryomycetaceae</taxon>
        <taxon>Hyphopichia</taxon>
    </lineage>
</organism>
<comment type="similarity">
    <text evidence="3">Belongs to the PIGC family.</text>
</comment>
<dbReference type="GO" id="GO:0000506">
    <property type="term" value="C:glycosylphosphatidylinositol-N-acetylglucosaminyltransferase (GPI-GnT) complex"/>
    <property type="evidence" value="ECO:0007669"/>
    <property type="project" value="EnsemblFungi"/>
</dbReference>
<evidence type="ECO:0000256" key="7">
    <source>
        <dbReference type="ARBA" id="ARBA00023136"/>
    </source>
</evidence>
<dbReference type="Pfam" id="PF06432">
    <property type="entry name" value="GPI2"/>
    <property type="match status" value="1"/>
</dbReference>
<dbReference type="OrthoDB" id="196709at2759"/>
<keyword evidence="7 8" id="KW-0472">Membrane</keyword>
<dbReference type="PANTHER" id="PTHR12982">
    <property type="entry name" value="PHOSPHATIDYLINOSITOL GLYCAN, CLASS C"/>
    <property type="match status" value="1"/>
</dbReference>
<comment type="subcellular location">
    <subcellularLocation>
        <location evidence="1">Membrane</location>
        <topology evidence="1">Multi-pass membrane protein</topology>
    </subcellularLocation>
</comment>
<dbReference type="InterPro" id="IPR009450">
    <property type="entry name" value="Plno_GlcNAc_GPI2"/>
</dbReference>
<name>A0A1E4RSB6_9ASCO</name>
<evidence type="ECO:0000313" key="9">
    <source>
        <dbReference type="EMBL" id="ODV69965.1"/>
    </source>
</evidence>
<keyword evidence="6 8" id="KW-1133">Transmembrane helix</keyword>
<feature type="transmembrane region" description="Helical" evidence="8">
    <location>
        <begin position="236"/>
        <end position="255"/>
    </location>
</feature>
<evidence type="ECO:0000256" key="6">
    <source>
        <dbReference type="ARBA" id="ARBA00022989"/>
    </source>
</evidence>
<keyword evidence="9" id="KW-0808">Transferase</keyword>
<evidence type="ECO:0000256" key="4">
    <source>
        <dbReference type="ARBA" id="ARBA00022502"/>
    </source>
</evidence>
<accession>A0A1E4RSB6</accession>
<gene>
    <name evidence="9" type="ORF">HYPBUDRAFT_3892</name>
</gene>
<sequence>MWKKLLYLKQPFPDNYTDESFLDQLKTNLTVVKYSYWKLVYDFSLISMYISSLLLVILTFTSIYYNHINPIIPIIISSLSLMTFLIGLPKNLLSNTQNIKSFLLINFILLVLSPLLKSLTRSTSSDSIWALSFILCLINIVFHDYAMDISKIINYRPILSTNISMANGIVLASRLSSNLQVYCFLLFVLQFNILLPFIDFSLRKFSRFNQHYTLLISIQLISLTMIWKLANFNLFLIYFSGQIGILFCLPGYFLFLQKYKNELQGPWDPAKPIIKTI</sequence>
<keyword evidence="9" id="KW-0328">Glycosyltransferase</keyword>
<keyword evidence="4" id="KW-0337">GPI-anchor biosynthesis</keyword>
<feature type="transmembrane region" description="Helical" evidence="8">
    <location>
        <begin position="100"/>
        <end position="116"/>
    </location>
</feature>
<feature type="transmembrane region" description="Helical" evidence="8">
    <location>
        <begin position="43"/>
        <end position="65"/>
    </location>
</feature>
<feature type="transmembrane region" description="Helical" evidence="8">
    <location>
        <begin position="71"/>
        <end position="88"/>
    </location>
</feature>
<evidence type="ECO:0000256" key="8">
    <source>
        <dbReference type="SAM" id="Phobius"/>
    </source>
</evidence>
<dbReference type="PIRSF" id="PIRSF016104">
    <property type="entry name" value="GPI2"/>
    <property type="match status" value="1"/>
</dbReference>
<dbReference type="Proteomes" id="UP000095085">
    <property type="component" value="Unassembled WGS sequence"/>
</dbReference>
<keyword evidence="10" id="KW-1185">Reference proteome</keyword>
<evidence type="ECO:0000313" key="10">
    <source>
        <dbReference type="Proteomes" id="UP000095085"/>
    </source>
</evidence>
<dbReference type="GO" id="GO:0006506">
    <property type="term" value="P:GPI anchor biosynthetic process"/>
    <property type="evidence" value="ECO:0007669"/>
    <property type="project" value="UniProtKB-UniPathway"/>
</dbReference>
<dbReference type="EMBL" id="KV454538">
    <property type="protein sequence ID" value="ODV69965.1"/>
    <property type="molecule type" value="Genomic_DNA"/>
</dbReference>
<evidence type="ECO:0000256" key="5">
    <source>
        <dbReference type="ARBA" id="ARBA00022692"/>
    </source>
</evidence>
<dbReference type="PANTHER" id="PTHR12982:SF0">
    <property type="entry name" value="PHOSPHATIDYLINOSITOL N-ACETYLGLUCOSAMINYLTRANSFERASE SUBUNIT C"/>
    <property type="match status" value="1"/>
</dbReference>
<feature type="transmembrane region" description="Helical" evidence="8">
    <location>
        <begin position="128"/>
        <end position="146"/>
    </location>
</feature>
<comment type="pathway">
    <text evidence="2">Glycolipid biosynthesis; glycosylphosphatidylinositol-anchor biosynthesis.</text>
</comment>
<feature type="transmembrane region" description="Helical" evidence="8">
    <location>
        <begin position="179"/>
        <end position="200"/>
    </location>
</feature>
<evidence type="ECO:0000256" key="1">
    <source>
        <dbReference type="ARBA" id="ARBA00004141"/>
    </source>
</evidence>
<dbReference type="STRING" id="984485.A0A1E4RSB6"/>
<dbReference type="UniPathway" id="UPA00196"/>